<dbReference type="Proteomes" id="UP000351155">
    <property type="component" value="Unassembled WGS sequence"/>
</dbReference>
<organism evidence="1 2">
    <name type="scientific">Enterobacter cancerogenus</name>
    <dbReference type="NCBI Taxonomy" id="69218"/>
    <lineage>
        <taxon>Bacteria</taxon>
        <taxon>Pseudomonadati</taxon>
        <taxon>Pseudomonadota</taxon>
        <taxon>Gammaproteobacteria</taxon>
        <taxon>Enterobacterales</taxon>
        <taxon>Enterobacteriaceae</taxon>
        <taxon>Enterobacter</taxon>
        <taxon>Enterobacter cloacae complex</taxon>
    </lineage>
</organism>
<protein>
    <submittedName>
        <fullName evidence="1">Uncharacterized protein</fullName>
    </submittedName>
</protein>
<proteinExistence type="predicted"/>
<name>A0A484Z8E0_9ENTR</name>
<dbReference type="AlphaFoldDB" id="A0A484Z8E0"/>
<dbReference type="EMBL" id="CAADIW010000075">
    <property type="protein sequence ID" value="VFS44650.1"/>
    <property type="molecule type" value="Genomic_DNA"/>
</dbReference>
<accession>A0A484Z8E0</accession>
<evidence type="ECO:0000313" key="2">
    <source>
        <dbReference type="Proteomes" id="UP000351155"/>
    </source>
</evidence>
<gene>
    <name evidence="1" type="ORF">NCTC12126_05961</name>
</gene>
<sequence>MAKMTFVVDYPDGQEPPVSAGSDIYGGTLVSASFHDAVESGDYVASFLGYLQGGLFWLEAWLEVAEDNGWKFQEITRSYAKIIVPEDQVCSVEKLVKVSVPVLFQMDVVASKPPGIVENLRS</sequence>
<evidence type="ECO:0000313" key="1">
    <source>
        <dbReference type="EMBL" id="VFS44650.1"/>
    </source>
</evidence>
<reference evidence="1 2" key="1">
    <citation type="submission" date="2019-03" db="EMBL/GenBank/DDBJ databases">
        <authorList>
            <consortium name="Pathogen Informatics"/>
        </authorList>
    </citation>
    <scope>NUCLEOTIDE SEQUENCE [LARGE SCALE GENOMIC DNA]</scope>
    <source>
        <strain evidence="1 2">NCTC12126</strain>
    </source>
</reference>